<dbReference type="PROSITE" id="PS00107">
    <property type="entry name" value="PROTEIN_KINASE_ATP"/>
    <property type="match status" value="1"/>
</dbReference>
<evidence type="ECO:0000313" key="14">
    <source>
        <dbReference type="Proteomes" id="UP001162131"/>
    </source>
</evidence>
<evidence type="ECO:0000256" key="6">
    <source>
        <dbReference type="ARBA" id="ARBA00022840"/>
    </source>
</evidence>
<evidence type="ECO:0000256" key="1">
    <source>
        <dbReference type="ARBA" id="ARBA00012513"/>
    </source>
</evidence>
<dbReference type="Proteomes" id="UP001162131">
    <property type="component" value="Unassembled WGS sequence"/>
</dbReference>
<evidence type="ECO:0000256" key="9">
    <source>
        <dbReference type="PROSITE-ProRule" id="PRU10141"/>
    </source>
</evidence>
<dbReference type="AlphaFoldDB" id="A0AAU9K8B3"/>
<dbReference type="SMART" id="SM00220">
    <property type="entry name" value="S_TKc"/>
    <property type="match status" value="1"/>
</dbReference>
<evidence type="ECO:0000313" key="13">
    <source>
        <dbReference type="EMBL" id="CAG9335242.1"/>
    </source>
</evidence>
<dbReference type="InterPro" id="IPR017441">
    <property type="entry name" value="Protein_kinase_ATP_BS"/>
</dbReference>
<proteinExistence type="inferred from homology"/>
<comment type="catalytic activity">
    <reaction evidence="7">
        <text>L-threonyl-[protein] + ATP = O-phospho-L-threonyl-[protein] + ADP + H(+)</text>
        <dbReference type="Rhea" id="RHEA:46608"/>
        <dbReference type="Rhea" id="RHEA-COMP:11060"/>
        <dbReference type="Rhea" id="RHEA-COMP:11605"/>
        <dbReference type="ChEBI" id="CHEBI:15378"/>
        <dbReference type="ChEBI" id="CHEBI:30013"/>
        <dbReference type="ChEBI" id="CHEBI:30616"/>
        <dbReference type="ChEBI" id="CHEBI:61977"/>
        <dbReference type="ChEBI" id="CHEBI:456216"/>
        <dbReference type="EC" id="2.7.11.1"/>
    </reaction>
</comment>
<evidence type="ECO:0000256" key="10">
    <source>
        <dbReference type="RuleBase" id="RU000304"/>
    </source>
</evidence>
<dbReference type="InterPro" id="IPR008271">
    <property type="entry name" value="Ser/Thr_kinase_AS"/>
</dbReference>
<evidence type="ECO:0000259" key="12">
    <source>
        <dbReference type="PROSITE" id="PS50011"/>
    </source>
</evidence>
<keyword evidence="14" id="KW-1185">Reference proteome</keyword>
<comment type="caution">
    <text evidence="13">The sequence shown here is derived from an EMBL/GenBank/DDBJ whole genome shotgun (WGS) entry which is preliminary data.</text>
</comment>
<dbReference type="PANTHER" id="PTHR44899:SF3">
    <property type="entry name" value="SERINE_THREONINE-PROTEIN KINASE NEK1"/>
    <property type="match status" value="1"/>
</dbReference>
<dbReference type="CDD" id="cd08215">
    <property type="entry name" value="STKc_Nek"/>
    <property type="match status" value="1"/>
</dbReference>
<comment type="catalytic activity">
    <reaction evidence="8">
        <text>L-seryl-[protein] + ATP = O-phospho-L-seryl-[protein] + ADP + H(+)</text>
        <dbReference type="Rhea" id="RHEA:17989"/>
        <dbReference type="Rhea" id="RHEA-COMP:9863"/>
        <dbReference type="Rhea" id="RHEA-COMP:11604"/>
        <dbReference type="ChEBI" id="CHEBI:15378"/>
        <dbReference type="ChEBI" id="CHEBI:29999"/>
        <dbReference type="ChEBI" id="CHEBI:30616"/>
        <dbReference type="ChEBI" id="CHEBI:83421"/>
        <dbReference type="ChEBI" id="CHEBI:456216"/>
        <dbReference type="EC" id="2.7.11.1"/>
    </reaction>
</comment>
<dbReference type="PROSITE" id="PS00108">
    <property type="entry name" value="PROTEIN_KINASE_ST"/>
    <property type="match status" value="1"/>
</dbReference>
<evidence type="ECO:0000256" key="4">
    <source>
        <dbReference type="ARBA" id="ARBA00022741"/>
    </source>
</evidence>
<dbReference type="PANTHER" id="PTHR44899">
    <property type="entry name" value="CAMK FAMILY PROTEIN KINASE"/>
    <property type="match status" value="1"/>
</dbReference>
<dbReference type="EMBL" id="CAJZBQ010000062">
    <property type="protein sequence ID" value="CAG9335242.1"/>
    <property type="molecule type" value="Genomic_DNA"/>
</dbReference>
<sequence length="429" mass="48609">MDLEGSPFKDYKVIQTLGRGAYGTVYRVSSPEGADFVLKSISLEHLSKRKQQDALKEVTILQGLSHSHIIHYFSNCVHDNKLLILMEFAKEGDLQTLINRQREKRLFFSEKLIWNIAYEICLGVEYLHTQHIAHRDIKCMNILLDDDKRARIADMGVSKIMQEDNVFEGTQVGTPLYLSPELVQHQPYDFKVDVWAIGCVLYNLATLEPPFQAENLISLANKIVKTRQKPLPGCYSARLNNFIFKLLEKKPKIRPSIAEVLSLFPKYVKENYKEPKLVTNKPNSVEPNNNSVKNESPKPLPKILGQIEVKPGYSIAKRTASVGKYPQRFNNYLISNNKLSSSRSLCWKPGTNSSTNFNTAKDPAPARPSTAVFSERRVIVPQRPSTAHPAVNHFSSFQSVYEPPRLKLVFERPSSAAKKATVSDLLNLL</sequence>
<evidence type="ECO:0000256" key="5">
    <source>
        <dbReference type="ARBA" id="ARBA00022777"/>
    </source>
</evidence>
<feature type="domain" description="Protein kinase" evidence="12">
    <location>
        <begin position="11"/>
        <end position="268"/>
    </location>
</feature>
<gene>
    <name evidence="13" type="ORF">BSTOLATCC_MIC63719</name>
</gene>
<dbReference type="EC" id="2.7.11.1" evidence="1"/>
<dbReference type="Gene3D" id="3.30.200.20">
    <property type="entry name" value="Phosphorylase Kinase, domain 1"/>
    <property type="match status" value="1"/>
</dbReference>
<organism evidence="13 14">
    <name type="scientific">Blepharisma stoltei</name>
    <dbReference type="NCBI Taxonomy" id="1481888"/>
    <lineage>
        <taxon>Eukaryota</taxon>
        <taxon>Sar</taxon>
        <taxon>Alveolata</taxon>
        <taxon>Ciliophora</taxon>
        <taxon>Postciliodesmatophora</taxon>
        <taxon>Heterotrichea</taxon>
        <taxon>Heterotrichida</taxon>
        <taxon>Blepharismidae</taxon>
        <taxon>Blepharisma</taxon>
    </lineage>
</organism>
<feature type="region of interest" description="Disordered" evidence="11">
    <location>
        <begin position="278"/>
        <end position="299"/>
    </location>
</feature>
<dbReference type="GO" id="GO:0004674">
    <property type="term" value="F:protein serine/threonine kinase activity"/>
    <property type="evidence" value="ECO:0007669"/>
    <property type="project" value="UniProtKB-KW"/>
</dbReference>
<dbReference type="Pfam" id="PF00069">
    <property type="entry name" value="Pkinase"/>
    <property type="match status" value="1"/>
</dbReference>
<keyword evidence="6 9" id="KW-0067">ATP-binding</keyword>
<dbReference type="Gene3D" id="1.10.510.10">
    <property type="entry name" value="Transferase(Phosphotransferase) domain 1"/>
    <property type="match status" value="1"/>
</dbReference>
<dbReference type="SUPFAM" id="SSF56112">
    <property type="entry name" value="Protein kinase-like (PK-like)"/>
    <property type="match status" value="1"/>
</dbReference>
<evidence type="ECO:0000256" key="7">
    <source>
        <dbReference type="ARBA" id="ARBA00047899"/>
    </source>
</evidence>
<name>A0AAU9K8B3_9CILI</name>
<dbReference type="InterPro" id="IPR051131">
    <property type="entry name" value="NEK_Ser/Thr_kinase_NIMA"/>
</dbReference>
<evidence type="ECO:0000256" key="8">
    <source>
        <dbReference type="ARBA" id="ARBA00048679"/>
    </source>
</evidence>
<keyword evidence="4 9" id="KW-0547">Nucleotide-binding</keyword>
<dbReference type="PROSITE" id="PS50011">
    <property type="entry name" value="PROTEIN_KINASE_DOM"/>
    <property type="match status" value="1"/>
</dbReference>
<keyword evidence="2 10" id="KW-0723">Serine/threonine-protein kinase</keyword>
<accession>A0AAU9K8B3</accession>
<dbReference type="InterPro" id="IPR000719">
    <property type="entry name" value="Prot_kinase_dom"/>
</dbReference>
<feature type="binding site" evidence="9">
    <location>
        <position position="39"/>
    </location>
    <ligand>
        <name>ATP</name>
        <dbReference type="ChEBI" id="CHEBI:30616"/>
    </ligand>
</feature>
<keyword evidence="5" id="KW-0418">Kinase</keyword>
<evidence type="ECO:0000256" key="3">
    <source>
        <dbReference type="ARBA" id="ARBA00022679"/>
    </source>
</evidence>
<protein>
    <recommendedName>
        <fullName evidence="1">non-specific serine/threonine protein kinase</fullName>
        <ecNumber evidence="1">2.7.11.1</ecNumber>
    </recommendedName>
</protein>
<reference evidence="13" key="1">
    <citation type="submission" date="2021-09" db="EMBL/GenBank/DDBJ databases">
        <authorList>
            <consortium name="AG Swart"/>
            <person name="Singh M."/>
            <person name="Singh A."/>
            <person name="Seah K."/>
            <person name="Emmerich C."/>
        </authorList>
    </citation>
    <scope>NUCLEOTIDE SEQUENCE</scope>
    <source>
        <strain evidence="13">ATCC30299</strain>
    </source>
</reference>
<dbReference type="GO" id="GO:0005524">
    <property type="term" value="F:ATP binding"/>
    <property type="evidence" value="ECO:0007669"/>
    <property type="project" value="UniProtKB-UniRule"/>
</dbReference>
<comment type="similarity">
    <text evidence="10">Belongs to the protein kinase superfamily.</text>
</comment>
<evidence type="ECO:0000256" key="11">
    <source>
        <dbReference type="SAM" id="MobiDB-lite"/>
    </source>
</evidence>
<evidence type="ECO:0000256" key="2">
    <source>
        <dbReference type="ARBA" id="ARBA00022527"/>
    </source>
</evidence>
<keyword evidence="3" id="KW-0808">Transferase</keyword>
<feature type="compositionally biased region" description="Polar residues" evidence="11">
    <location>
        <begin position="280"/>
        <end position="294"/>
    </location>
</feature>
<dbReference type="InterPro" id="IPR011009">
    <property type="entry name" value="Kinase-like_dom_sf"/>
</dbReference>